<dbReference type="Gene3D" id="1.10.8.60">
    <property type="match status" value="1"/>
</dbReference>
<evidence type="ECO:0000313" key="7">
    <source>
        <dbReference type="EMBL" id="MDV6233716.1"/>
    </source>
</evidence>
<keyword evidence="1" id="KW-0547">Nucleotide-binding</keyword>
<dbReference type="SUPFAM" id="SSF52540">
    <property type="entry name" value="P-loop containing nucleoside triphosphate hydrolases"/>
    <property type="match status" value="1"/>
</dbReference>
<dbReference type="PROSITE" id="PS50045">
    <property type="entry name" value="SIGMA54_INTERACT_4"/>
    <property type="match status" value="1"/>
</dbReference>
<dbReference type="Pfam" id="PF25601">
    <property type="entry name" value="AAA_lid_14"/>
    <property type="match status" value="1"/>
</dbReference>
<accession>A0ABU4B5F7</accession>
<evidence type="ECO:0000259" key="6">
    <source>
        <dbReference type="PROSITE" id="PS50045"/>
    </source>
</evidence>
<dbReference type="PRINTS" id="PR01590">
    <property type="entry name" value="HTHFIS"/>
</dbReference>
<proteinExistence type="predicted"/>
<name>A0ABU4B5F7_9NOCA</name>
<dbReference type="InterPro" id="IPR029016">
    <property type="entry name" value="GAF-like_dom_sf"/>
</dbReference>
<organism evidence="7 8">
    <name type="scientific">Rhodococcus cercidiphylli</name>
    <dbReference type="NCBI Taxonomy" id="489916"/>
    <lineage>
        <taxon>Bacteria</taxon>
        <taxon>Bacillati</taxon>
        <taxon>Actinomycetota</taxon>
        <taxon>Actinomycetes</taxon>
        <taxon>Mycobacteriales</taxon>
        <taxon>Nocardiaceae</taxon>
        <taxon>Rhodococcus</taxon>
    </lineage>
</organism>
<keyword evidence="3" id="KW-0805">Transcription regulation</keyword>
<dbReference type="InterPro" id="IPR002078">
    <property type="entry name" value="Sigma_54_int"/>
</dbReference>
<feature type="domain" description="Sigma-54 factor interaction" evidence="6">
    <location>
        <begin position="390"/>
        <end position="471"/>
    </location>
</feature>
<gene>
    <name evidence="7" type="ORF">R3P95_24470</name>
</gene>
<evidence type="ECO:0000256" key="3">
    <source>
        <dbReference type="ARBA" id="ARBA00023015"/>
    </source>
</evidence>
<evidence type="ECO:0000256" key="1">
    <source>
        <dbReference type="ARBA" id="ARBA00022741"/>
    </source>
</evidence>
<dbReference type="Proteomes" id="UP001185899">
    <property type="component" value="Unassembled WGS sequence"/>
</dbReference>
<keyword evidence="8" id="KW-1185">Reference proteome</keyword>
<keyword evidence="4" id="KW-0804">Transcription</keyword>
<dbReference type="EMBL" id="JAWLKE010000012">
    <property type="protein sequence ID" value="MDV6233716.1"/>
    <property type="molecule type" value="Genomic_DNA"/>
</dbReference>
<dbReference type="InterPro" id="IPR009057">
    <property type="entry name" value="Homeodomain-like_sf"/>
</dbReference>
<dbReference type="Pfam" id="PF02954">
    <property type="entry name" value="HTH_8"/>
    <property type="match status" value="1"/>
</dbReference>
<evidence type="ECO:0000256" key="2">
    <source>
        <dbReference type="ARBA" id="ARBA00022840"/>
    </source>
</evidence>
<feature type="region of interest" description="Disordered" evidence="5">
    <location>
        <begin position="1"/>
        <end position="24"/>
    </location>
</feature>
<dbReference type="InterPro" id="IPR002197">
    <property type="entry name" value="HTH_Fis"/>
</dbReference>
<dbReference type="InterPro" id="IPR027417">
    <property type="entry name" value="P-loop_NTPase"/>
</dbReference>
<dbReference type="InterPro" id="IPR058031">
    <property type="entry name" value="AAA_lid_NorR"/>
</dbReference>
<evidence type="ECO:0000256" key="4">
    <source>
        <dbReference type="ARBA" id="ARBA00023163"/>
    </source>
</evidence>
<comment type="caution">
    <text evidence="7">The sequence shown here is derived from an EMBL/GenBank/DDBJ whole genome shotgun (WGS) entry which is preliminary data.</text>
</comment>
<evidence type="ECO:0000256" key="5">
    <source>
        <dbReference type="SAM" id="MobiDB-lite"/>
    </source>
</evidence>
<protein>
    <submittedName>
        <fullName evidence="7">Helix-turn-helix domain-containing protein</fullName>
    </submittedName>
</protein>
<dbReference type="SUPFAM" id="SSF46689">
    <property type="entry name" value="Homeodomain-like"/>
    <property type="match status" value="1"/>
</dbReference>
<dbReference type="RefSeq" id="WP_317549756.1">
    <property type="nucleotide sequence ID" value="NZ_JAWLKE010000012.1"/>
</dbReference>
<sequence length="542" mass="59404">MTTMRRPTEVREMPSGAEKLRDSIAKSWQRSAQSGLAPADTLEQASLRDVDRRSRLLAAANPILDRMESVLHGSGYCVLLADRDARLVDLRFGTHSLRDAVSSMGAVVGRSFTEQASGTNSISTSFEMRAPCAVHAEEHYIESMKTFGCYGHPLIHPVTRRIEGVLDITFLASDDNPLLQPMLVHAAQDIQGRLLEETRSGEQRLFQAFQYASSQRRGAPVIAIADEILLENTSAATIVDTVDHSALRSLTDDAVRRSGVVQDVILNSGLHATVRWERPVSAAGIVIEIDPHDTVRTPPPAPKTRKPLCVTGEPGTGKSTTLARWTATTSPRWFDASDLVTTTAAEWLAGVEHQVRAAHDVVVENVHFLTGPVASRLHSILSSAPGWYALSSSATDSAELEHRQLLSLCAETIELAPLRSRRHEIPDLVRAIMAELESRAHFTPAALSALIDYDWPGNIGELRAEVTEAASRRSVGDITERELVRPRKKASTTRMSTLDTAMRDAIVHELARQGGNKRTTAESLGISRTTLYKRMREFGILG</sequence>
<evidence type="ECO:0000313" key="8">
    <source>
        <dbReference type="Proteomes" id="UP001185899"/>
    </source>
</evidence>
<dbReference type="Gene3D" id="3.30.450.40">
    <property type="match status" value="1"/>
</dbReference>
<dbReference type="PANTHER" id="PTHR32071">
    <property type="entry name" value="TRANSCRIPTIONAL REGULATORY PROTEIN"/>
    <property type="match status" value="1"/>
</dbReference>
<dbReference type="Gene3D" id="1.10.10.60">
    <property type="entry name" value="Homeodomain-like"/>
    <property type="match status" value="1"/>
</dbReference>
<keyword evidence="2" id="KW-0067">ATP-binding</keyword>
<feature type="region of interest" description="Disordered" evidence="5">
    <location>
        <begin position="293"/>
        <end position="320"/>
    </location>
</feature>
<reference evidence="7 8" key="1">
    <citation type="submission" date="2023-10" db="EMBL/GenBank/DDBJ databases">
        <title>Development of a sustainable strategy for remediation of hydrocarbon-contaminated territories based on the waste exchange concept.</title>
        <authorList>
            <person name="Krivoruchko A."/>
        </authorList>
    </citation>
    <scope>NUCLEOTIDE SEQUENCE [LARGE SCALE GENOMIC DNA]</scope>
    <source>
        <strain evidence="7 8">IEGM 1322</strain>
    </source>
</reference>